<dbReference type="Proteomes" id="UP001580928">
    <property type="component" value="Unassembled WGS sequence"/>
</dbReference>
<dbReference type="InterPro" id="IPR026444">
    <property type="entry name" value="Secre_tail"/>
</dbReference>
<name>A0ABV5CFI5_9SPHI</name>
<evidence type="ECO:0000313" key="3">
    <source>
        <dbReference type="EMBL" id="MFB5946299.1"/>
    </source>
</evidence>
<keyword evidence="4" id="KW-1185">Reference proteome</keyword>
<sequence length="167" mass="18639">MKHKYFYSFILSIICLSIALGSPITASGRSDMALQDSTENKVIISKLADTKTDKSKSTLYTFKPFAPYGPYLKINRGESTKTLSNVKIYPNPISDQLNLTFKLSKKVNVSIKIMDALGNEINTLLSEQLEEGNQVHTFSIKSSLNSGFYFIRIMAGTETVVKRIQVV</sequence>
<evidence type="ECO:0000313" key="4">
    <source>
        <dbReference type="Proteomes" id="UP001580928"/>
    </source>
</evidence>
<comment type="caution">
    <text evidence="3">The sequence shown here is derived from an EMBL/GenBank/DDBJ whole genome shotgun (WGS) entry which is preliminary data.</text>
</comment>
<proteinExistence type="predicted"/>
<accession>A0ABV5CFI5</accession>
<dbReference type="EMBL" id="JBBVGT010000002">
    <property type="protein sequence ID" value="MFB5946299.1"/>
    <property type="molecule type" value="Genomic_DNA"/>
</dbReference>
<dbReference type="RefSeq" id="WP_375557826.1">
    <property type="nucleotide sequence ID" value="NZ_JBBVGT010000002.1"/>
</dbReference>
<keyword evidence="1" id="KW-0732">Signal</keyword>
<feature type="chain" id="PRO_5045297533" evidence="1">
    <location>
        <begin position="27"/>
        <end position="167"/>
    </location>
</feature>
<gene>
    <name evidence="3" type="ORF">WKR92_10680</name>
</gene>
<reference evidence="3 4" key="1">
    <citation type="submission" date="2024-04" db="EMBL/GenBank/DDBJ databases">
        <title>Albibacterium profundi sp. nov., isolated from sediment of the Challenger Deep of Mariana Trench.</title>
        <authorList>
            <person name="Wang Y."/>
        </authorList>
    </citation>
    <scope>NUCLEOTIDE SEQUENCE [LARGE SCALE GENOMIC DNA]</scope>
    <source>
        <strain evidence="3 4">RHL897</strain>
    </source>
</reference>
<feature type="signal peptide" evidence="1">
    <location>
        <begin position="1"/>
        <end position="26"/>
    </location>
</feature>
<evidence type="ECO:0000259" key="2">
    <source>
        <dbReference type="Pfam" id="PF18962"/>
    </source>
</evidence>
<organism evidence="3 4">
    <name type="scientific">Albibacterium profundi</name>
    <dbReference type="NCBI Taxonomy" id="3134906"/>
    <lineage>
        <taxon>Bacteria</taxon>
        <taxon>Pseudomonadati</taxon>
        <taxon>Bacteroidota</taxon>
        <taxon>Sphingobacteriia</taxon>
        <taxon>Sphingobacteriales</taxon>
        <taxon>Sphingobacteriaceae</taxon>
        <taxon>Albibacterium</taxon>
    </lineage>
</organism>
<evidence type="ECO:0000256" key="1">
    <source>
        <dbReference type="SAM" id="SignalP"/>
    </source>
</evidence>
<feature type="domain" description="Secretion system C-terminal sorting" evidence="2">
    <location>
        <begin position="88"/>
        <end position="166"/>
    </location>
</feature>
<dbReference type="NCBIfam" id="TIGR04183">
    <property type="entry name" value="Por_Secre_tail"/>
    <property type="match status" value="1"/>
</dbReference>
<protein>
    <submittedName>
        <fullName evidence="3">T9SS type A sorting domain-containing protein</fullName>
    </submittedName>
</protein>
<dbReference type="Pfam" id="PF18962">
    <property type="entry name" value="Por_Secre_tail"/>
    <property type="match status" value="1"/>
</dbReference>